<dbReference type="InterPro" id="IPR026906">
    <property type="entry name" value="LRR_5"/>
</dbReference>
<dbReference type="EMBL" id="FRDH01000007">
    <property type="protein sequence ID" value="SHN58166.1"/>
    <property type="molecule type" value="Genomic_DNA"/>
</dbReference>
<dbReference type="PANTHER" id="PTHR45661:SF3">
    <property type="entry name" value="IG-LIKE DOMAIN-CONTAINING PROTEIN"/>
    <property type="match status" value="1"/>
</dbReference>
<proteinExistence type="predicted"/>
<dbReference type="RefSeq" id="WP_072703168.1">
    <property type="nucleotide sequence ID" value="NZ_FRDH01000007.1"/>
</dbReference>
<dbReference type="PANTHER" id="PTHR45661">
    <property type="entry name" value="SURFACE ANTIGEN"/>
    <property type="match status" value="1"/>
</dbReference>
<protein>
    <submittedName>
        <fullName evidence="1">Leucine rich repeat-containing protein</fullName>
    </submittedName>
</protein>
<dbReference type="Proteomes" id="UP000184097">
    <property type="component" value="Unassembled WGS sequence"/>
</dbReference>
<dbReference type="SUPFAM" id="SSF52058">
    <property type="entry name" value="L domain-like"/>
    <property type="match status" value="1"/>
</dbReference>
<evidence type="ECO:0000313" key="2">
    <source>
        <dbReference type="Proteomes" id="UP000184097"/>
    </source>
</evidence>
<accession>A0A1M7SI35</accession>
<gene>
    <name evidence="1" type="ORF">SAMN02745247_01808</name>
</gene>
<dbReference type="Pfam" id="PF13306">
    <property type="entry name" value="LRR_5"/>
    <property type="match status" value="2"/>
</dbReference>
<sequence>MNKVSFYGDMIYADGWFAYIEKNGKNSPLTREDARKVELEYRSYNASMDIDRGGMPPQIAYEARGLIWNDAKNALEVRGSYWVDGLASAAQDAVIRDELVIPESVGGYKMNHIYRDSFQSLSIEKLVIPESVTAVASGAFSECYYLKDVQFGSHLDIASNAFYNCPFISFESGICYIGNTLFKATDSVNKNLVIPSNVTSISDRAFENNKTIESVRISEDCKHIGIKAFCGCLLLKEVTFAGTVDEIGESAFENCPQLEKVELHEGLKVVPRCLFKDCKKLAEATIPASVIKVGLRAFLGTEIEKRFVDSEDDCLYVSDWLIDIKDNCRPELVVREGTVGIAESSCYHSNRQRNFRKVILPQSVKYLNAWALTHSKLEKLSLGAVEDIDLDAIRGNKCSEVHIPETCKRLTYWNFMDCPNIKDIYFHGANTFIEWPAITDRRDKASIRVHGYLGSTAEAYCKEYGEKYNLIFKVIE</sequence>
<dbReference type="Gene3D" id="3.80.10.10">
    <property type="entry name" value="Ribonuclease Inhibitor"/>
    <property type="match status" value="3"/>
</dbReference>
<name>A0A1M7SI35_9FIRM</name>
<dbReference type="InterPro" id="IPR032675">
    <property type="entry name" value="LRR_dom_sf"/>
</dbReference>
<dbReference type="AlphaFoldDB" id="A0A1M7SI35"/>
<dbReference type="InterPro" id="IPR053139">
    <property type="entry name" value="Surface_bspA-like"/>
</dbReference>
<reference evidence="1 2" key="1">
    <citation type="submission" date="2016-12" db="EMBL/GenBank/DDBJ databases">
        <authorList>
            <person name="Song W.-J."/>
            <person name="Kurnit D.M."/>
        </authorList>
    </citation>
    <scope>NUCLEOTIDE SEQUENCE [LARGE SCALE GENOMIC DNA]</scope>
    <source>
        <strain evidence="1 2">DSM 14810</strain>
    </source>
</reference>
<evidence type="ECO:0000313" key="1">
    <source>
        <dbReference type="EMBL" id="SHN58166.1"/>
    </source>
</evidence>
<organism evidence="1 2">
    <name type="scientific">Butyrivibrio hungatei DSM 14810</name>
    <dbReference type="NCBI Taxonomy" id="1121132"/>
    <lineage>
        <taxon>Bacteria</taxon>
        <taxon>Bacillati</taxon>
        <taxon>Bacillota</taxon>
        <taxon>Clostridia</taxon>
        <taxon>Lachnospirales</taxon>
        <taxon>Lachnospiraceae</taxon>
        <taxon>Butyrivibrio</taxon>
    </lineage>
</organism>